<evidence type="ECO:0000313" key="4">
    <source>
        <dbReference type="Proteomes" id="UP000304864"/>
    </source>
</evidence>
<evidence type="ECO:0000256" key="1">
    <source>
        <dbReference type="ARBA" id="ARBA00009600"/>
    </source>
</evidence>
<accession>A0A4P9K8U1</accession>
<dbReference type="PANTHER" id="PTHR30327">
    <property type="entry name" value="UNCHARACTERIZED PROTEIN YQGE"/>
    <property type="match status" value="1"/>
</dbReference>
<dbReference type="AlphaFoldDB" id="A0A4P9K8U1"/>
<evidence type="ECO:0000256" key="2">
    <source>
        <dbReference type="HAMAP-Rule" id="MF_00758"/>
    </source>
</evidence>
<dbReference type="InterPro" id="IPR003774">
    <property type="entry name" value="AlgH-like"/>
</dbReference>
<dbReference type="HAMAP" id="MF_00758">
    <property type="entry name" value="UPF0301"/>
    <property type="match status" value="1"/>
</dbReference>
<dbReference type="PANTHER" id="PTHR30327:SF1">
    <property type="entry name" value="UPF0301 PROTEIN YQGE"/>
    <property type="match status" value="1"/>
</dbReference>
<gene>
    <name evidence="3" type="ORF">FE785_09450</name>
</gene>
<dbReference type="RefSeq" id="WP_138565510.1">
    <property type="nucleotide sequence ID" value="NZ_CP040602.1"/>
</dbReference>
<dbReference type="KEGG" id="thig:FE785_09450"/>
<sequence>MKQINSLEHHFLVAMPSLDDSWFEKTVIYLAEDNEHGSMGLVINQPHKLVVSDLLEHFDLSVANSNDINNQIVLTGGPIDGERGFILHQDRHEWKSSMHLPDNISMTVSEDFLKALSDNEVDGDFLVCLGFAGWEPGQLAQEIQENCWLTIPFNQSLMFETPIEQRWQVALGTLGVSPEFLSREAGNA</sequence>
<dbReference type="GO" id="GO:0005829">
    <property type="term" value="C:cytosol"/>
    <property type="evidence" value="ECO:0007669"/>
    <property type="project" value="TreeGrafter"/>
</dbReference>
<keyword evidence="4" id="KW-1185">Reference proteome</keyword>
<dbReference type="SUPFAM" id="SSF143456">
    <property type="entry name" value="VC0467-like"/>
    <property type="match status" value="1"/>
</dbReference>
<reference evidence="3 4" key="1">
    <citation type="submission" date="2019-05" db="EMBL/GenBank/DDBJ databases">
        <title>Thiomicrorhabdus sediminis sp. nov, a novel sulfur-oxidizing bacterium isolated from coastal sediment.</title>
        <authorList>
            <person name="Liu X."/>
        </authorList>
    </citation>
    <scope>NUCLEOTIDE SEQUENCE [LARGE SCALE GENOMIC DNA]</scope>
    <source>
        <strain evidence="3 4">G1</strain>
    </source>
</reference>
<proteinExistence type="inferred from homology"/>
<dbReference type="Proteomes" id="UP000304864">
    <property type="component" value="Chromosome"/>
</dbReference>
<organism evidence="3 4">
    <name type="scientific">Thiomicrorhabdus sediminis</name>
    <dbReference type="NCBI Taxonomy" id="2580412"/>
    <lineage>
        <taxon>Bacteria</taxon>
        <taxon>Pseudomonadati</taxon>
        <taxon>Pseudomonadota</taxon>
        <taxon>Gammaproteobacteria</taxon>
        <taxon>Thiotrichales</taxon>
        <taxon>Piscirickettsiaceae</taxon>
        <taxon>Thiomicrorhabdus</taxon>
    </lineage>
</organism>
<dbReference type="NCBIfam" id="NF001266">
    <property type="entry name" value="PRK00228.1-1"/>
    <property type="match status" value="1"/>
</dbReference>
<dbReference type="EMBL" id="CP040602">
    <property type="protein sequence ID" value="QCU90836.1"/>
    <property type="molecule type" value="Genomic_DNA"/>
</dbReference>
<protein>
    <recommendedName>
        <fullName evidence="2">UPF0301 protein FE785_09450</fullName>
    </recommendedName>
</protein>
<name>A0A4P9K8U1_9GAMM</name>
<dbReference type="Gene3D" id="3.40.1740.10">
    <property type="entry name" value="VC0467-like"/>
    <property type="match status" value="1"/>
</dbReference>
<evidence type="ECO:0000313" key="3">
    <source>
        <dbReference type="EMBL" id="QCU90836.1"/>
    </source>
</evidence>
<comment type="similarity">
    <text evidence="1 2">Belongs to the UPF0301 (AlgH) family.</text>
</comment>
<dbReference type="Pfam" id="PF02622">
    <property type="entry name" value="DUF179"/>
    <property type="match status" value="1"/>
</dbReference>
<dbReference type="OrthoDB" id="9807486at2"/>